<keyword evidence="3" id="KW-1133">Transmembrane helix</keyword>
<name>A0A016S422_9BILA</name>
<keyword evidence="3" id="KW-0472">Membrane</keyword>
<dbReference type="Gene3D" id="3.40.50.720">
    <property type="entry name" value="NAD(P)-binding Rossmann-like Domain"/>
    <property type="match status" value="1"/>
</dbReference>
<evidence type="ECO:0000256" key="1">
    <source>
        <dbReference type="ARBA" id="ARBA00006484"/>
    </source>
</evidence>
<dbReference type="PANTHER" id="PTHR24322:SF736">
    <property type="entry name" value="RETINOL DEHYDROGENASE 10"/>
    <property type="match status" value="1"/>
</dbReference>
<dbReference type="InterPro" id="IPR036291">
    <property type="entry name" value="NAD(P)-bd_dom_sf"/>
</dbReference>
<dbReference type="GO" id="GO:0016616">
    <property type="term" value="F:oxidoreductase activity, acting on the CH-OH group of donors, NAD or NADP as acceptor"/>
    <property type="evidence" value="ECO:0007669"/>
    <property type="project" value="TreeGrafter"/>
</dbReference>
<gene>
    <name evidence="4" type="primary">Acey_s0302.g1856</name>
    <name evidence="4" type="ORF">Y032_0302g1856</name>
</gene>
<dbReference type="OrthoDB" id="10253736at2759"/>
<feature type="transmembrane region" description="Helical" evidence="3">
    <location>
        <begin position="83"/>
        <end position="102"/>
    </location>
</feature>
<dbReference type="EMBL" id="JARK01001638">
    <property type="protein sequence ID" value="EYB85226.1"/>
    <property type="molecule type" value="Genomic_DNA"/>
</dbReference>
<accession>A0A016S422</accession>
<dbReference type="Pfam" id="PF00106">
    <property type="entry name" value="adh_short"/>
    <property type="match status" value="1"/>
</dbReference>
<keyword evidence="3" id="KW-0812">Transmembrane</keyword>
<dbReference type="STRING" id="53326.A0A016S422"/>
<dbReference type="PRINTS" id="PR00081">
    <property type="entry name" value="GDHRDH"/>
</dbReference>
<comment type="similarity">
    <text evidence="1">Belongs to the short-chain dehydrogenases/reductases (SDR) family.</text>
</comment>
<evidence type="ECO:0008006" key="6">
    <source>
        <dbReference type="Google" id="ProtNLM"/>
    </source>
</evidence>
<sequence>MTSPSNAVDGALRAKVSVSPPPPRPPQILIWPPVVRSSFTCCCKSDIHAFWLHNRVIAANFIRAVFQAPVQTKMARESLPRRLFLAFTFVFVYIWCFLFKDLPRLLFQRRKKIENQVVVITGGAMGIGKTVSKILAIQEKAKLCILDVNEKEGLKTCEEITQEGGVAHFYRCDVSDPQDLATVAAEIRKDPKLGAVSICIVNAAVLKFGECQDLSYGDYKLNTNVNILGHIYTVKAFLPEMITAQKGQIVSIGSICSYYGERYGTAYCAAKFACRGFMEALQAEIIEKGLYNKVVLTSIFPYFVRTGFIENLEEPYSTFFEVIPLEKCAREIVEAILKDKQMHFIPGSIGVLCLYLKCLTTKSIIPYARKVFNFSYEPRKKSEVFDV</sequence>
<comment type="caution">
    <text evidence="4">The sequence shown here is derived from an EMBL/GenBank/DDBJ whole genome shotgun (WGS) entry which is preliminary data.</text>
</comment>
<keyword evidence="2" id="KW-0560">Oxidoreductase</keyword>
<dbReference type="AlphaFoldDB" id="A0A016S422"/>
<evidence type="ECO:0000256" key="2">
    <source>
        <dbReference type="ARBA" id="ARBA00023002"/>
    </source>
</evidence>
<evidence type="ECO:0000313" key="5">
    <source>
        <dbReference type="Proteomes" id="UP000024635"/>
    </source>
</evidence>
<protein>
    <recommendedName>
        <fullName evidence="6">Oxidoreductase, short chain dehydrogenase/reductase family protein</fullName>
    </recommendedName>
</protein>
<proteinExistence type="inferred from homology"/>
<dbReference type="Proteomes" id="UP000024635">
    <property type="component" value="Unassembled WGS sequence"/>
</dbReference>
<dbReference type="InterPro" id="IPR002347">
    <property type="entry name" value="SDR_fam"/>
</dbReference>
<dbReference type="SUPFAM" id="SSF51735">
    <property type="entry name" value="NAD(P)-binding Rossmann-fold domains"/>
    <property type="match status" value="1"/>
</dbReference>
<reference evidence="5" key="1">
    <citation type="journal article" date="2015" name="Nat. Genet.">
        <title>The genome and transcriptome of the zoonotic hookworm Ancylostoma ceylanicum identify infection-specific gene families.</title>
        <authorList>
            <person name="Schwarz E.M."/>
            <person name="Hu Y."/>
            <person name="Antoshechkin I."/>
            <person name="Miller M.M."/>
            <person name="Sternberg P.W."/>
            <person name="Aroian R.V."/>
        </authorList>
    </citation>
    <scope>NUCLEOTIDE SEQUENCE</scope>
    <source>
        <strain evidence="5">HY135</strain>
    </source>
</reference>
<evidence type="ECO:0000313" key="4">
    <source>
        <dbReference type="EMBL" id="EYB85226.1"/>
    </source>
</evidence>
<organism evidence="4 5">
    <name type="scientific">Ancylostoma ceylanicum</name>
    <dbReference type="NCBI Taxonomy" id="53326"/>
    <lineage>
        <taxon>Eukaryota</taxon>
        <taxon>Metazoa</taxon>
        <taxon>Ecdysozoa</taxon>
        <taxon>Nematoda</taxon>
        <taxon>Chromadorea</taxon>
        <taxon>Rhabditida</taxon>
        <taxon>Rhabditina</taxon>
        <taxon>Rhabditomorpha</taxon>
        <taxon>Strongyloidea</taxon>
        <taxon>Ancylostomatidae</taxon>
        <taxon>Ancylostomatinae</taxon>
        <taxon>Ancylostoma</taxon>
    </lineage>
</organism>
<dbReference type="PANTHER" id="PTHR24322">
    <property type="entry name" value="PKSB"/>
    <property type="match status" value="1"/>
</dbReference>
<evidence type="ECO:0000256" key="3">
    <source>
        <dbReference type="SAM" id="Phobius"/>
    </source>
</evidence>
<dbReference type="GO" id="GO:0005811">
    <property type="term" value="C:lipid droplet"/>
    <property type="evidence" value="ECO:0007669"/>
    <property type="project" value="TreeGrafter"/>
</dbReference>
<keyword evidence="5" id="KW-1185">Reference proteome</keyword>